<accession>A0ABP8MA71</accession>
<evidence type="ECO:0000313" key="11">
    <source>
        <dbReference type="Proteomes" id="UP001501508"/>
    </source>
</evidence>
<evidence type="ECO:0000256" key="9">
    <source>
        <dbReference type="HAMAP-Rule" id="MF_00112"/>
    </source>
</evidence>
<dbReference type="PANTHER" id="PTHR40029">
    <property type="match status" value="1"/>
</dbReference>
<protein>
    <recommendedName>
        <fullName evidence="9">Geranylgeranylglyceryl phosphate synthase</fullName>
        <shortName evidence="9">GGGP synthase</shortName>
        <shortName evidence="9">GGGPS</shortName>
        <ecNumber evidence="9">2.5.1.41</ecNumber>
    </recommendedName>
    <alternativeName>
        <fullName evidence="9">(S)-3-O-geranylgeranylglyceryl phosphate synthase</fullName>
    </alternativeName>
    <alternativeName>
        <fullName evidence="9">Phosphoglycerol geranylgeranyltransferase</fullName>
    </alternativeName>
</protein>
<comment type="catalytic activity">
    <reaction evidence="8 9">
        <text>sn-glycerol 1-phosphate + (2E,6E,10E)-geranylgeranyl diphosphate = sn-3-O-(geranylgeranyl)glycerol 1-phosphate + diphosphate</text>
        <dbReference type="Rhea" id="RHEA:23404"/>
        <dbReference type="ChEBI" id="CHEBI:33019"/>
        <dbReference type="ChEBI" id="CHEBI:57677"/>
        <dbReference type="ChEBI" id="CHEBI:57685"/>
        <dbReference type="ChEBI" id="CHEBI:58756"/>
        <dbReference type="EC" id="2.5.1.41"/>
    </reaction>
</comment>
<keyword evidence="11" id="KW-1185">Reference proteome</keyword>
<comment type="function">
    <text evidence="9">Prenyltransferase that catalyzes the transfer of the geranylgeranyl moiety of geranylgeranyl diphosphate (GGPP) to the C3 hydroxyl of sn-glycerol-1-phosphate (G1P).</text>
</comment>
<feature type="binding site" evidence="9">
    <location>
        <begin position="205"/>
        <end position="206"/>
    </location>
    <ligand>
        <name>sn-glycerol 1-phosphate</name>
        <dbReference type="ChEBI" id="CHEBI:57685"/>
    </ligand>
</feature>
<feature type="binding site" evidence="9">
    <location>
        <position position="25"/>
    </location>
    <ligand>
        <name>Mg(2+)</name>
        <dbReference type="ChEBI" id="CHEBI:18420"/>
    </ligand>
</feature>
<evidence type="ECO:0000256" key="8">
    <source>
        <dbReference type="ARBA" id="ARBA00047288"/>
    </source>
</evidence>
<evidence type="ECO:0000256" key="6">
    <source>
        <dbReference type="ARBA" id="ARBA00023209"/>
    </source>
</evidence>
<keyword evidence="3 9" id="KW-0479">Metal-binding</keyword>
<dbReference type="Gene3D" id="3.20.20.390">
    <property type="entry name" value="FMN-linked oxidoreductases"/>
    <property type="match status" value="1"/>
</dbReference>
<comment type="cofactor">
    <cofactor evidence="9">
        <name>Mg(2+)</name>
        <dbReference type="ChEBI" id="CHEBI:18420"/>
    </cofactor>
</comment>
<evidence type="ECO:0000256" key="4">
    <source>
        <dbReference type="ARBA" id="ARBA00022842"/>
    </source>
</evidence>
<dbReference type="NCBIfam" id="TIGR01769">
    <property type="entry name" value="GGGP"/>
    <property type="match status" value="1"/>
</dbReference>
<keyword evidence="1 9" id="KW-0444">Lipid biosynthesis</keyword>
<evidence type="ECO:0000313" key="10">
    <source>
        <dbReference type="EMBL" id="GAA4446850.1"/>
    </source>
</evidence>
<keyword evidence="4 9" id="KW-0460">Magnesium</keyword>
<gene>
    <name evidence="10" type="ORF">GCM10023091_40810</name>
</gene>
<proteinExistence type="inferred from homology"/>
<evidence type="ECO:0000256" key="1">
    <source>
        <dbReference type="ARBA" id="ARBA00022516"/>
    </source>
</evidence>
<feature type="binding site" evidence="9">
    <location>
        <begin position="174"/>
        <end position="180"/>
    </location>
    <ligand>
        <name>sn-glycerol 1-phosphate</name>
        <dbReference type="ChEBI" id="CHEBI:57685"/>
    </ligand>
</feature>
<sequence>MKDNVLVRLLDRKGRNVKSLAVLLDPDKVEMETLPLFVEKAVACGVDFFFIGGSLITNYGLERLVAVIKASCSVPVVLFPGSSLHIEPSADAILLLSLISGRNPELLIGQHVAAAPLLKRSALEIISTGYMLVESGKTTTVSYISNTLPIPADKPEIAACTAMAGEMLGLKAMFLDAGSGALRPVPGAMIQAVRQSVEVPLIVGGGIDNIEKAMNAWNAGADLIVVGNAIERNPAFMEDLAMLEKAERVLQ</sequence>
<feature type="binding site" evidence="9">
    <location>
        <position position="54"/>
    </location>
    <ligand>
        <name>Mg(2+)</name>
        <dbReference type="ChEBI" id="CHEBI:18420"/>
    </ligand>
</feature>
<evidence type="ECO:0000256" key="5">
    <source>
        <dbReference type="ARBA" id="ARBA00023098"/>
    </source>
</evidence>
<evidence type="ECO:0000256" key="3">
    <source>
        <dbReference type="ARBA" id="ARBA00022723"/>
    </source>
</evidence>
<dbReference type="InterPro" id="IPR010946">
    <property type="entry name" value="GGGP_synth"/>
</dbReference>
<evidence type="ECO:0000256" key="7">
    <source>
        <dbReference type="ARBA" id="ARBA00023264"/>
    </source>
</evidence>
<feature type="binding site" evidence="9">
    <location>
        <begin position="227"/>
        <end position="228"/>
    </location>
    <ligand>
        <name>sn-glycerol 1-phosphate</name>
        <dbReference type="ChEBI" id="CHEBI:57685"/>
    </ligand>
</feature>
<dbReference type="InterPro" id="IPR039074">
    <property type="entry name" value="GGGP/HepGP_synthase_I"/>
</dbReference>
<keyword evidence="5 9" id="KW-0443">Lipid metabolism</keyword>
<dbReference type="Pfam" id="PF01884">
    <property type="entry name" value="PcrB"/>
    <property type="match status" value="1"/>
</dbReference>
<comment type="caution">
    <text evidence="9">Lacks conserved residue(s) required for the propagation of feature annotation.</text>
</comment>
<name>A0ABP8MA71_9BACT</name>
<organism evidence="10 11">
    <name type="scientific">Ravibacter arvi</name>
    <dbReference type="NCBI Taxonomy" id="2051041"/>
    <lineage>
        <taxon>Bacteria</taxon>
        <taxon>Pseudomonadati</taxon>
        <taxon>Bacteroidota</taxon>
        <taxon>Cytophagia</taxon>
        <taxon>Cytophagales</taxon>
        <taxon>Spirosomataceae</taxon>
        <taxon>Ravibacter</taxon>
    </lineage>
</organism>
<dbReference type="NCBIfam" id="NF003198">
    <property type="entry name" value="PRK04169.1-2"/>
    <property type="match status" value="1"/>
</dbReference>
<dbReference type="Proteomes" id="UP001501508">
    <property type="component" value="Unassembled WGS sequence"/>
</dbReference>
<dbReference type="SUPFAM" id="SSF51395">
    <property type="entry name" value="FMN-linked oxidoreductases"/>
    <property type="match status" value="1"/>
</dbReference>
<keyword evidence="6 9" id="KW-0594">Phospholipid biosynthesis</keyword>
<dbReference type="HAMAP" id="MF_00112">
    <property type="entry name" value="GGGP_HepGP_synthase"/>
    <property type="match status" value="1"/>
</dbReference>
<comment type="caution">
    <text evidence="10">The sequence shown here is derived from an EMBL/GenBank/DDBJ whole genome shotgun (WGS) entry which is preliminary data.</text>
</comment>
<keyword evidence="2 9" id="KW-0808">Transferase</keyword>
<dbReference type="PANTHER" id="PTHR40029:SF2">
    <property type="entry name" value="HEPTAPRENYLGLYCERYL PHOSPHATE SYNTHASE"/>
    <property type="match status" value="1"/>
</dbReference>
<dbReference type="InterPro" id="IPR008205">
    <property type="entry name" value="GGGP_HepGP_synthase"/>
</dbReference>
<evidence type="ECO:0000256" key="2">
    <source>
        <dbReference type="ARBA" id="ARBA00022679"/>
    </source>
</evidence>
<dbReference type="InterPro" id="IPR038597">
    <property type="entry name" value="GGGP/HepGP_synthase_sf"/>
</dbReference>
<keyword evidence="7 9" id="KW-1208">Phospholipid metabolism</keyword>
<dbReference type="EC" id="2.5.1.41" evidence="9"/>
<dbReference type="NCBIfam" id="TIGR01768">
    <property type="entry name" value="GGGP-family"/>
    <property type="match status" value="1"/>
</dbReference>
<reference evidence="11" key="1">
    <citation type="journal article" date="2019" name="Int. J. Syst. Evol. Microbiol.">
        <title>The Global Catalogue of Microorganisms (GCM) 10K type strain sequencing project: providing services to taxonomists for standard genome sequencing and annotation.</title>
        <authorList>
            <consortium name="The Broad Institute Genomics Platform"/>
            <consortium name="The Broad Institute Genome Sequencing Center for Infectious Disease"/>
            <person name="Wu L."/>
            <person name="Ma J."/>
        </authorList>
    </citation>
    <scope>NUCLEOTIDE SEQUENCE [LARGE SCALE GENOMIC DNA]</scope>
    <source>
        <strain evidence="11">JCM 31920</strain>
    </source>
</reference>
<dbReference type="EMBL" id="BAABEY010000036">
    <property type="protein sequence ID" value="GAA4446850.1"/>
    <property type="molecule type" value="Genomic_DNA"/>
</dbReference>
<comment type="similarity">
    <text evidence="9">Belongs to the GGGP/HepGP synthase family. Group II subfamily.</text>
</comment>